<dbReference type="AlphaFoldDB" id="A0A6P4ZZS7"/>
<feature type="domain" description="C5orf34-like" evidence="5">
    <location>
        <begin position="332"/>
        <end position="416"/>
    </location>
</feature>
<dbReference type="PANTHER" id="PTHR34531">
    <property type="entry name" value="ZGC:153352"/>
    <property type="match status" value="1"/>
</dbReference>
<dbReference type="Pfam" id="PF22834">
    <property type="entry name" value="Polo_box_4"/>
    <property type="match status" value="1"/>
</dbReference>
<dbReference type="GeneID" id="109487083"/>
<dbReference type="Pfam" id="PF15016">
    <property type="entry name" value="C5orf34_C"/>
    <property type="match status" value="1"/>
</dbReference>
<organism evidence="6 7">
    <name type="scientific">Branchiostoma belcheri</name>
    <name type="common">Amphioxus</name>
    <dbReference type="NCBI Taxonomy" id="7741"/>
    <lineage>
        <taxon>Eukaryota</taxon>
        <taxon>Metazoa</taxon>
        <taxon>Chordata</taxon>
        <taxon>Cephalochordata</taxon>
        <taxon>Leptocardii</taxon>
        <taxon>Amphioxiformes</taxon>
        <taxon>Branchiostomatidae</taxon>
        <taxon>Branchiostoma</taxon>
    </lineage>
</organism>
<dbReference type="RefSeq" id="XP_019646605.1">
    <property type="nucleotide sequence ID" value="XM_019791046.1"/>
</dbReference>
<dbReference type="PANTHER" id="PTHR34531:SF1">
    <property type="entry name" value="CHROMOSOME 5 OPEN READING FRAME 34"/>
    <property type="match status" value="1"/>
</dbReference>
<feature type="region of interest" description="Disordered" evidence="1">
    <location>
        <begin position="190"/>
        <end position="226"/>
    </location>
</feature>
<dbReference type="InterPro" id="IPR053900">
    <property type="entry name" value="C5orf34-like_dom"/>
</dbReference>
<accession>A0A6P4ZZS7</accession>
<evidence type="ECO:0000259" key="4">
    <source>
        <dbReference type="Pfam" id="PF22833"/>
    </source>
</evidence>
<keyword evidence="6" id="KW-1185">Reference proteome</keyword>
<reference evidence="7" key="1">
    <citation type="submission" date="2025-08" db="UniProtKB">
        <authorList>
            <consortium name="RefSeq"/>
        </authorList>
    </citation>
    <scope>IDENTIFICATION</scope>
    <source>
        <tissue evidence="7">Gonad</tissue>
    </source>
</reference>
<evidence type="ECO:0000259" key="3">
    <source>
        <dbReference type="Pfam" id="PF15025"/>
    </source>
</evidence>
<proteinExistence type="predicted"/>
<feature type="domain" description="C5orf34-like C-terminal" evidence="2">
    <location>
        <begin position="449"/>
        <end position="559"/>
    </location>
</feature>
<feature type="compositionally biased region" description="Basic and acidic residues" evidence="1">
    <location>
        <begin position="210"/>
        <end position="223"/>
    </location>
</feature>
<dbReference type="Pfam" id="PF15025">
    <property type="entry name" value="C5orf34-like_N"/>
    <property type="match status" value="1"/>
</dbReference>
<feature type="domain" description="C5orf34-like N-terminal" evidence="3">
    <location>
        <begin position="32"/>
        <end position="100"/>
    </location>
</feature>
<dbReference type="OrthoDB" id="75908at2759"/>
<evidence type="ECO:0000313" key="6">
    <source>
        <dbReference type="Proteomes" id="UP000515135"/>
    </source>
</evidence>
<dbReference type="KEGG" id="bbel:109487083"/>
<dbReference type="InterPro" id="IPR027865">
    <property type="entry name" value="C5orf34-like_C"/>
</dbReference>
<dbReference type="InterPro" id="IPR027830">
    <property type="entry name" value="C5orf34-like_N"/>
</dbReference>
<protein>
    <submittedName>
        <fullName evidence="7">Uncharacterized protein C5orf34 homolog</fullName>
    </submittedName>
</protein>
<dbReference type="Proteomes" id="UP000515135">
    <property type="component" value="Unplaced"/>
</dbReference>
<name>A0A6P4ZZS7_BRABE</name>
<evidence type="ECO:0000259" key="2">
    <source>
        <dbReference type="Pfam" id="PF15016"/>
    </source>
</evidence>
<evidence type="ECO:0000256" key="1">
    <source>
        <dbReference type="SAM" id="MobiDB-lite"/>
    </source>
</evidence>
<dbReference type="Pfam" id="PF22833">
    <property type="entry name" value="C5orf34_2nd"/>
    <property type="match status" value="1"/>
</dbReference>
<gene>
    <name evidence="7" type="primary">LOC109487083</name>
</gene>
<dbReference type="InterPro" id="IPR053901">
    <property type="entry name" value="C5orf34-like"/>
</dbReference>
<feature type="domain" description="C5orf34-like second" evidence="4">
    <location>
        <begin position="145"/>
        <end position="253"/>
    </location>
</feature>
<dbReference type="InterPro" id="IPR053899">
    <property type="entry name" value="C5orf34-like_2nd"/>
</dbReference>
<evidence type="ECO:0000259" key="5">
    <source>
        <dbReference type="Pfam" id="PF22834"/>
    </source>
</evidence>
<sequence length="675" mass="74490">MVVSSKDYTLTNREASFSRCVYKMATIPTHLLLLCNDQVQAYFSDGSRLQLSPCGSVFVCETPPNPAQHALQGVRRVQQRTRFVTSEFRCRVLQALEFRNRFCERPYLCPELVQPDRVINSCCDLTQVSWPSTLGNNNNTTPQDSGSVTVTSLDSLATLCLAPHGKEFTVKFLCRITNDLQIDNDTIKSSRSNNHLDMSNPPHLGNQVSKQDDEQKAPGKNEVEGTSSSCTWVVQHHSVDFCPECWIHPLKLAQKAQKMSGNEGKNAAIVSENFADGQNERIDEGGQEVVTGRLPEALRSSCKASHLHNWAKPLVPGGGTEEGTILCQQQGVKVCALQGVLYRILWGSGRCVEVYPGDGSVLVSQGILGHFFHHYKYKPATKQLQQHVLCVSSLPPDLPGAVYSTARLVNMAARLLEHSNNLVTSGATVATKCCWKDAPAADPAPPLPSMLLEESEVAGLGRFQAYSDGRVHVVFQDRTVLDTVFDFSRRVQRCKRHSPEKVERAFDAVQRSVSRGSQCLATGQVCRLLLPNGQYCTVPQHAPGHLHSYVEAAVEWAGWVNCTPQERADFYRGTVYDPEKRGAIAAELSKIKCFNYILENAAFPWTAVPAKYGRRSMEAEGTTTQPSHLSPAGTPTIPCSSNPTMPMDVAAILKMTSQAIEDINVLQSKRKDLRF</sequence>
<evidence type="ECO:0000313" key="7">
    <source>
        <dbReference type="RefSeq" id="XP_019646605.1"/>
    </source>
</evidence>